<evidence type="ECO:0000256" key="1">
    <source>
        <dbReference type="ARBA" id="ARBA00006227"/>
    </source>
</evidence>
<dbReference type="GO" id="GO:0003729">
    <property type="term" value="F:mRNA binding"/>
    <property type="evidence" value="ECO:0007669"/>
    <property type="project" value="TreeGrafter"/>
</dbReference>
<evidence type="ECO:0000256" key="2">
    <source>
        <dbReference type="ARBA" id="ARBA00022980"/>
    </source>
</evidence>
<dbReference type="AlphaFoldDB" id="A0A1Y1WQR2"/>
<dbReference type="PANTHER" id="PTHR11545:SF3">
    <property type="entry name" value="LARGE RIBOSOMAL SUBUNIT PROTEIN UL13"/>
    <property type="match status" value="1"/>
</dbReference>
<proteinExistence type="inferred from homology"/>
<accession>A0A1Y1WQR2</accession>
<dbReference type="FunFam" id="6.10.250.3250:FF:000001">
    <property type="entry name" value="60S ribosomal protein L13a"/>
    <property type="match status" value="1"/>
</dbReference>
<protein>
    <submittedName>
        <fullName evidence="4">60S ribosomal protein L16</fullName>
    </submittedName>
</protein>
<evidence type="ECO:0000256" key="3">
    <source>
        <dbReference type="ARBA" id="ARBA00023274"/>
    </source>
</evidence>
<keyword evidence="2 4" id="KW-0689">Ribosomal protein</keyword>
<keyword evidence="5" id="KW-1185">Reference proteome</keyword>
<evidence type="ECO:0000313" key="5">
    <source>
        <dbReference type="Proteomes" id="UP000193944"/>
    </source>
</evidence>
<dbReference type="CDD" id="cd00392">
    <property type="entry name" value="Ribosomal_L13"/>
    <property type="match status" value="1"/>
</dbReference>
<dbReference type="Proteomes" id="UP000193944">
    <property type="component" value="Unassembled WGS sequence"/>
</dbReference>
<dbReference type="HAMAP" id="MF_01366">
    <property type="entry name" value="Ribosomal_uL13"/>
    <property type="match status" value="1"/>
</dbReference>
<dbReference type="InterPro" id="IPR005755">
    <property type="entry name" value="Ribosomal_uL13_euk/arc"/>
</dbReference>
<dbReference type="GO" id="GO:0017148">
    <property type="term" value="P:negative regulation of translation"/>
    <property type="evidence" value="ECO:0007669"/>
    <property type="project" value="TreeGrafter"/>
</dbReference>
<dbReference type="GO" id="GO:0006412">
    <property type="term" value="P:translation"/>
    <property type="evidence" value="ECO:0007669"/>
    <property type="project" value="InterPro"/>
</dbReference>
<dbReference type="OrthoDB" id="1882297at2759"/>
<dbReference type="Gene3D" id="6.10.250.3250">
    <property type="match status" value="1"/>
</dbReference>
<dbReference type="NCBIfam" id="TIGR01077">
    <property type="entry name" value="L13_A_E"/>
    <property type="match status" value="1"/>
</dbReference>
<reference evidence="4 5" key="1">
    <citation type="submission" date="2016-08" db="EMBL/GenBank/DDBJ databases">
        <title>A Parts List for Fungal Cellulosomes Revealed by Comparative Genomics.</title>
        <authorList>
            <consortium name="DOE Joint Genome Institute"/>
            <person name="Haitjema C.H."/>
            <person name="Gilmore S.P."/>
            <person name="Henske J.K."/>
            <person name="Solomon K.V."/>
            <person name="De Groot R."/>
            <person name="Kuo A."/>
            <person name="Mondo S.J."/>
            <person name="Salamov A.A."/>
            <person name="Labutti K."/>
            <person name="Zhao Z."/>
            <person name="Chiniquy J."/>
            <person name="Barry K."/>
            <person name="Brewer H.M."/>
            <person name="Purvine S.O."/>
            <person name="Wright A.T."/>
            <person name="Boxma B."/>
            <person name="Van Alen T."/>
            <person name="Hackstein J.H."/>
            <person name="Baker S.E."/>
            <person name="Grigoriev I.V."/>
            <person name="O'Malley M.A."/>
        </authorList>
    </citation>
    <scope>NUCLEOTIDE SEQUENCE [LARGE SCALE GENOMIC DNA]</scope>
    <source>
        <strain evidence="4 5">S4</strain>
    </source>
</reference>
<dbReference type="InterPro" id="IPR005822">
    <property type="entry name" value="Ribosomal_uL13"/>
</dbReference>
<dbReference type="Gene3D" id="3.90.1180.10">
    <property type="entry name" value="Ribosomal protein L13"/>
    <property type="match status" value="1"/>
</dbReference>
<sequence length="201" mass="22988">MTFEKQVVIDAKGHLMGRLASIVAKELLKGQSIVVVRCEELAIAGPYFRNKLRFQRYFHKSTNFNPARGPFHFRAPSRMFYHVVRGMVPHKTARGAAALERFKVFDGIPAPYDKVKRNVVPEALRVLRLKPGRKYTALKRVSSEFGWKYQDVVEKLEAKRKVKAQAYYEKKKAVLNLKAKAVQNAEASLKSVNETIANYGY</sequence>
<reference evidence="4 5" key="2">
    <citation type="submission" date="2016-08" db="EMBL/GenBank/DDBJ databases">
        <title>Pervasive Adenine N6-methylation of Active Genes in Fungi.</title>
        <authorList>
            <consortium name="DOE Joint Genome Institute"/>
            <person name="Mondo S.J."/>
            <person name="Dannebaum R.O."/>
            <person name="Kuo R.C."/>
            <person name="Labutti K."/>
            <person name="Haridas S."/>
            <person name="Kuo A."/>
            <person name="Salamov A."/>
            <person name="Ahrendt S.R."/>
            <person name="Lipzen A."/>
            <person name="Sullivan W."/>
            <person name="Andreopoulos W.B."/>
            <person name="Clum A."/>
            <person name="Lindquist E."/>
            <person name="Daum C."/>
            <person name="Ramamoorthy G.K."/>
            <person name="Gryganskyi A."/>
            <person name="Culley D."/>
            <person name="Magnuson J.K."/>
            <person name="James T.Y."/>
            <person name="O'Malley M.A."/>
            <person name="Stajich J.E."/>
            <person name="Spatafora J.W."/>
            <person name="Visel A."/>
            <person name="Grigoriev I.V."/>
        </authorList>
    </citation>
    <scope>NUCLEOTIDE SEQUENCE [LARGE SCALE GENOMIC DNA]</scope>
    <source>
        <strain evidence="4 5">S4</strain>
    </source>
</reference>
<dbReference type="Pfam" id="PF00572">
    <property type="entry name" value="Ribosomal_L13"/>
    <property type="match status" value="1"/>
</dbReference>
<dbReference type="GO" id="GO:0003735">
    <property type="term" value="F:structural constituent of ribosome"/>
    <property type="evidence" value="ECO:0007669"/>
    <property type="project" value="InterPro"/>
</dbReference>
<dbReference type="FunFam" id="3.90.1180.10:FF:000002">
    <property type="entry name" value="60S ribosomal protein L16"/>
    <property type="match status" value="1"/>
</dbReference>
<name>A0A1Y1WQR2_9FUNG</name>
<organism evidence="4 5">
    <name type="scientific">Anaeromyces robustus</name>
    <dbReference type="NCBI Taxonomy" id="1754192"/>
    <lineage>
        <taxon>Eukaryota</taxon>
        <taxon>Fungi</taxon>
        <taxon>Fungi incertae sedis</taxon>
        <taxon>Chytridiomycota</taxon>
        <taxon>Chytridiomycota incertae sedis</taxon>
        <taxon>Neocallimastigomycetes</taxon>
        <taxon>Neocallimastigales</taxon>
        <taxon>Neocallimastigaceae</taxon>
        <taxon>Anaeromyces</taxon>
    </lineage>
</organism>
<dbReference type="InterPro" id="IPR036899">
    <property type="entry name" value="Ribosomal_uL13_sf"/>
</dbReference>
<dbReference type="PANTHER" id="PTHR11545">
    <property type="entry name" value="RIBOSOMAL PROTEIN L13"/>
    <property type="match status" value="1"/>
</dbReference>
<dbReference type="EMBL" id="MCFG01000335">
    <property type="protein sequence ID" value="ORX75812.1"/>
    <property type="molecule type" value="Genomic_DNA"/>
</dbReference>
<comment type="similarity">
    <text evidence="1">Belongs to the universal ribosomal protein uL13 family.</text>
</comment>
<keyword evidence="3" id="KW-0687">Ribonucleoprotein</keyword>
<dbReference type="GO" id="GO:0022625">
    <property type="term" value="C:cytosolic large ribosomal subunit"/>
    <property type="evidence" value="ECO:0007669"/>
    <property type="project" value="TreeGrafter"/>
</dbReference>
<gene>
    <name evidence="4" type="ORF">BCR32DRAFT_224785</name>
</gene>
<dbReference type="STRING" id="1754192.A0A1Y1WQR2"/>
<evidence type="ECO:0000313" key="4">
    <source>
        <dbReference type="EMBL" id="ORX75812.1"/>
    </source>
</evidence>
<dbReference type="SUPFAM" id="SSF52161">
    <property type="entry name" value="Ribosomal protein L13"/>
    <property type="match status" value="1"/>
</dbReference>
<comment type="caution">
    <text evidence="4">The sequence shown here is derived from an EMBL/GenBank/DDBJ whole genome shotgun (WGS) entry which is preliminary data.</text>
</comment>